<keyword evidence="6" id="KW-1185">Reference proteome</keyword>
<evidence type="ECO:0000256" key="3">
    <source>
        <dbReference type="ARBA" id="ARBA00023163"/>
    </source>
</evidence>
<dbReference type="InterPro" id="IPR018060">
    <property type="entry name" value="HTH_AraC"/>
</dbReference>
<comment type="caution">
    <text evidence="5">The sequence shown here is derived from an EMBL/GenBank/DDBJ whole genome shotgun (WGS) entry which is preliminary data.</text>
</comment>
<dbReference type="SUPFAM" id="SSF51215">
    <property type="entry name" value="Regulatory protein AraC"/>
    <property type="match status" value="1"/>
</dbReference>
<sequence>MKFPRLTLREELKIRKLISFYYMELSKSFVSIGEKHNFWEFIYVDKGEIHIVTEGRSYLLKQGDMLFYKPNDFHTGHANRLVAPNLIIISFECDSPCMSAFEYRPLHLTDGERHLLSEIIRAGIESFDSPHLRSAPPLRRNENAPFGSEQLIRNYLEILLLQLIRRTREVQTALLLPASGPNVESAEGGRQSELTRQIIEYMNVRLGENLTLETLCRAFGVGKSRLKSLFKAETGCGPIAYFNHRKIAEAKKLIREEQRNFTEIAELLGYSGIHYFSTQFKKTTRMTPSEYAKATGAKIVRTVH</sequence>
<gene>
    <name evidence="5" type="ORF">KB449_12650</name>
</gene>
<dbReference type="PANTHER" id="PTHR43280:SF2">
    <property type="entry name" value="HTH-TYPE TRANSCRIPTIONAL REGULATOR EXSA"/>
    <property type="match status" value="1"/>
</dbReference>
<evidence type="ECO:0000259" key="4">
    <source>
        <dbReference type="PROSITE" id="PS01124"/>
    </source>
</evidence>
<dbReference type="Gene3D" id="1.10.10.60">
    <property type="entry name" value="Homeodomain-like"/>
    <property type="match status" value="2"/>
</dbReference>
<proteinExistence type="predicted"/>
<dbReference type="SMART" id="SM00342">
    <property type="entry name" value="HTH_ARAC"/>
    <property type="match status" value="1"/>
</dbReference>
<dbReference type="PANTHER" id="PTHR43280">
    <property type="entry name" value="ARAC-FAMILY TRANSCRIPTIONAL REGULATOR"/>
    <property type="match status" value="1"/>
</dbReference>
<dbReference type="EMBL" id="JAGRPV010000001">
    <property type="protein sequence ID" value="MDI4645822.1"/>
    <property type="molecule type" value="Genomic_DNA"/>
</dbReference>
<reference evidence="5" key="1">
    <citation type="submission" date="2023-04" db="EMBL/GenBank/DDBJ databases">
        <title>Comparative genomic analysis of Cohnella hashimotonis sp. nov., isolated from the International Space Station.</title>
        <authorList>
            <person name="Venkateswaran K."/>
            <person name="Simpson A."/>
        </authorList>
    </citation>
    <scope>NUCLEOTIDE SEQUENCE</scope>
    <source>
        <strain evidence="5">F6_2S_P_1</strain>
    </source>
</reference>
<dbReference type="Proteomes" id="UP001161691">
    <property type="component" value="Unassembled WGS sequence"/>
</dbReference>
<dbReference type="Gene3D" id="2.60.120.10">
    <property type="entry name" value="Jelly Rolls"/>
    <property type="match status" value="1"/>
</dbReference>
<dbReference type="InterPro" id="IPR003313">
    <property type="entry name" value="AraC-bd"/>
</dbReference>
<dbReference type="PROSITE" id="PS00041">
    <property type="entry name" value="HTH_ARAC_FAMILY_1"/>
    <property type="match status" value="1"/>
</dbReference>
<dbReference type="SUPFAM" id="SSF46689">
    <property type="entry name" value="Homeodomain-like"/>
    <property type="match status" value="2"/>
</dbReference>
<dbReference type="InterPro" id="IPR018062">
    <property type="entry name" value="HTH_AraC-typ_CS"/>
</dbReference>
<dbReference type="InterPro" id="IPR037923">
    <property type="entry name" value="HTH-like"/>
</dbReference>
<dbReference type="InterPro" id="IPR009057">
    <property type="entry name" value="Homeodomain-like_sf"/>
</dbReference>
<evidence type="ECO:0000256" key="1">
    <source>
        <dbReference type="ARBA" id="ARBA00023015"/>
    </source>
</evidence>
<dbReference type="Pfam" id="PF02311">
    <property type="entry name" value="AraC_binding"/>
    <property type="match status" value="1"/>
</dbReference>
<dbReference type="Pfam" id="PF12833">
    <property type="entry name" value="HTH_18"/>
    <property type="match status" value="1"/>
</dbReference>
<name>A0ABT6TIZ8_9BACL</name>
<keyword evidence="3" id="KW-0804">Transcription</keyword>
<evidence type="ECO:0000313" key="5">
    <source>
        <dbReference type="EMBL" id="MDI4645822.1"/>
    </source>
</evidence>
<keyword evidence="1" id="KW-0805">Transcription regulation</keyword>
<dbReference type="RefSeq" id="WP_282908723.1">
    <property type="nucleotide sequence ID" value="NZ_JAGRPV010000001.1"/>
</dbReference>
<evidence type="ECO:0000313" key="6">
    <source>
        <dbReference type="Proteomes" id="UP001161691"/>
    </source>
</evidence>
<accession>A0ABT6TIZ8</accession>
<dbReference type="PROSITE" id="PS01124">
    <property type="entry name" value="HTH_ARAC_FAMILY_2"/>
    <property type="match status" value="1"/>
</dbReference>
<feature type="domain" description="HTH araC/xylS-type" evidence="4">
    <location>
        <begin position="196"/>
        <end position="294"/>
    </location>
</feature>
<dbReference type="InterPro" id="IPR014710">
    <property type="entry name" value="RmlC-like_jellyroll"/>
</dbReference>
<protein>
    <submittedName>
        <fullName evidence="5">AraC family transcriptional regulator</fullName>
    </submittedName>
</protein>
<organism evidence="5 6">
    <name type="scientific">Cohnella hashimotonis</name>
    <dbReference type="NCBI Taxonomy" id="2826895"/>
    <lineage>
        <taxon>Bacteria</taxon>
        <taxon>Bacillati</taxon>
        <taxon>Bacillota</taxon>
        <taxon>Bacilli</taxon>
        <taxon>Bacillales</taxon>
        <taxon>Paenibacillaceae</taxon>
        <taxon>Cohnella</taxon>
    </lineage>
</organism>
<evidence type="ECO:0000256" key="2">
    <source>
        <dbReference type="ARBA" id="ARBA00023125"/>
    </source>
</evidence>
<keyword evidence="2" id="KW-0238">DNA-binding</keyword>